<dbReference type="InterPro" id="IPR029058">
    <property type="entry name" value="AB_hydrolase_fold"/>
</dbReference>
<dbReference type="PANTHER" id="PTHR37946">
    <property type="entry name" value="SLL1969 PROTEIN"/>
    <property type="match status" value="1"/>
</dbReference>
<keyword evidence="1" id="KW-0472">Membrane</keyword>
<keyword evidence="3" id="KW-1185">Reference proteome</keyword>
<protein>
    <recommendedName>
        <fullName evidence="4">Alpha/beta hydrolase</fullName>
    </recommendedName>
</protein>
<evidence type="ECO:0000256" key="1">
    <source>
        <dbReference type="SAM" id="Phobius"/>
    </source>
</evidence>
<evidence type="ECO:0000313" key="2">
    <source>
        <dbReference type="EMBL" id="GIN56218.1"/>
    </source>
</evidence>
<dbReference type="Proteomes" id="UP000679950">
    <property type="component" value="Unassembled WGS sequence"/>
</dbReference>
<sequence>MKRKYSIGIFFILILIIGLFISRPKLIDERSHVAASPAIVPTLFLHGYKGSERSFSTMLERMDQQQWGTKTLVCFVNKKGRVSFKGSITENVENPFIQVIFENNRAKLSDQTKWLQEVMKQLKDRYHIQEINLVGHSMGGLALTNYLQTTVDEDLYPKALKLVTIGSPFGGIDREDYFNVNYGDALIDLHPNSAALQQLLKNKSAFPSDVSVLSIAGVMNNPLAGDGLVSLESALFNQYLVNRDQYTENVITDLAATHSGLHEMESVDQLIAEFLWGNK</sequence>
<feature type="transmembrane region" description="Helical" evidence="1">
    <location>
        <begin position="6"/>
        <end position="22"/>
    </location>
</feature>
<reference evidence="2 3" key="1">
    <citation type="submission" date="2021-03" db="EMBL/GenBank/DDBJ databases">
        <title>Antimicrobial resistance genes in bacteria isolated from Japanese honey, and their potential for conferring macrolide and lincosamide resistance in the American foulbrood pathogen Paenibacillus larvae.</title>
        <authorList>
            <person name="Okamoto M."/>
            <person name="Kumagai M."/>
            <person name="Kanamori H."/>
            <person name="Takamatsu D."/>
        </authorList>
    </citation>
    <scope>NUCLEOTIDE SEQUENCE [LARGE SCALE GENOMIC DNA]</scope>
    <source>
        <strain evidence="2 3">J8TS2</strain>
    </source>
</reference>
<organism evidence="2 3">
    <name type="scientific">Lederbergia ruris</name>
    <dbReference type="NCBI Taxonomy" id="217495"/>
    <lineage>
        <taxon>Bacteria</taxon>
        <taxon>Bacillati</taxon>
        <taxon>Bacillota</taxon>
        <taxon>Bacilli</taxon>
        <taxon>Bacillales</taxon>
        <taxon>Bacillaceae</taxon>
        <taxon>Lederbergia</taxon>
    </lineage>
</organism>
<accession>A0ABQ4KFX0</accession>
<proteinExistence type="predicted"/>
<dbReference type="RefSeq" id="WP_212965407.1">
    <property type="nucleotide sequence ID" value="NZ_BORB01000003.1"/>
</dbReference>
<dbReference type="EMBL" id="BORB01000003">
    <property type="protein sequence ID" value="GIN56218.1"/>
    <property type="molecule type" value="Genomic_DNA"/>
</dbReference>
<name>A0ABQ4KFX0_9BACI</name>
<evidence type="ECO:0000313" key="3">
    <source>
        <dbReference type="Proteomes" id="UP000679950"/>
    </source>
</evidence>
<dbReference type="InterPro" id="IPR010315">
    <property type="entry name" value="DUF915_hydro-like"/>
</dbReference>
<keyword evidence="1" id="KW-0812">Transmembrane</keyword>
<evidence type="ECO:0008006" key="4">
    <source>
        <dbReference type="Google" id="ProtNLM"/>
    </source>
</evidence>
<dbReference type="PANTHER" id="PTHR37946:SF1">
    <property type="entry name" value="SLL1969 PROTEIN"/>
    <property type="match status" value="1"/>
</dbReference>
<comment type="caution">
    <text evidence="2">The sequence shown here is derived from an EMBL/GenBank/DDBJ whole genome shotgun (WGS) entry which is preliminary data.</text>
</comment>
<keyword evidence="1" id="KW-1133">Transmembrane helix</keyword>
<dbReference type="SUPFAM" id="SSF53474">
    <property type="entry name" value="alpha/beta-Hydrolases"/>
    <property type="match status" value="1"/>
</dbReference>
<dbReference type="Gene3D" id="3.40.50.1820">
    <property type="entry name" value="alpha/beta hydrolase"/>
    <property type="match status" value="1"/>
</dbReference>
<dbReference type="Pfam" id="PF06028">
    <property type="entry name" value="DUF915"/>
    <property type="match status" value="1"/>
</dbReference>
<gene>
    <name evidence="2" type="ORF">J8TS2_05370</name>
</gene>